<dbReference type="AlphaFoldDB" id="S3J857"/>
<organism evidence="1 2">
    <name type="scientific">Cedecea davisae DSM 4568</name>
    <dbReference type="NCBI Taxonomy" id="566551"/>
    <lineage>
        <taxon>Bacteria</taxon>
        <taxon>Pseudomonadati</taxon>
        <taxon>Pseudomonadota</taxon>
        <taxon>Gammaproteobacteria</taxon>
        <taxon>Enterobacterales</taxon>
        <taxon>Enterobacteriaceae</taxon>
        <taxon>Cedecea</taxon>
    </lineage>
</organism>
<dbReference type="Proteomes" id="UP000014585">
    <property type="component" value="Unassembled WGS sequence"/>
</dbReference>
<name>S3J857_9ENTR</name>
<evidence type="ECO:0000313" key="1">
    <source>
        <dbReference type="EMBL" id="EPF20851.1"/>
    </source>
</evidence>
<dbReference type="HOGENOM" id="CLU_1821913_0_0_6"/>
<dbReference type="AntiFam" id="ANF00103">
    <property type="entry name" value="Shadow ORF (opposite can)"/>
</dbReference>
<gene>
    <name evidence="1" type="ORF">HMPREF0201_00586</name>
</gene>
<comment type="caution">
    <text evidence="1">The sequence shown here is derived from an EMBL/GenBank/DDBJ whole genome shotgun (WGS) entry which is preliminary data.</text>
</comment>
<evidence type="ECO:0000313" key="2">
    <source>
        <dbReference type="Proteomes" id="UP000014585"/>
    </source>
</evidence>
<reference evidence="1 2" key="1">
    <citation type="submission" date="2013-04" db="EMBL/GenBank/DDBJ databases">
        <authorList>
            <person name="Weinstock G."/>
            <person name="Sodergren E."/>
            <person name="Lobos E.A."/>
            <person name="Fulton L."/>
            <person name="Fulton R."/>
            <person name="Courtney L."/>
            <person name="Fronick C."/>
            <person name="O'Laughlin M."/>
            <person name="Godfrey J."/>
            <person name="Wilson R.M."/>
            <person name="Miner T."/>
            <person name="Farmer C."/>
            <person name="Delehaunty K."/>
            <person name="Cordes M."/>
            <person name="Minx P."/>
            <person name="Tomlinson C."/>
            <person name="Chen J."/>
            <person name="Wollam A."/>
            <person name="Pepin K.H."/>
            <person name="Palsikar V.B."/>
            <person name="Zhang X."/>
            <person name="Suruliraj S."/>
            <person name="Perna N.T."/>
            <person name="Plunkett G."/>
            <person name="Warren W."/>
            <person name="Mitreva M."/>
            <person name="Mardis E.R."/>
            <person name="Wilson R.K."/>
        </authorList>
    </citation>
    <scope>NUCLEOTIDE SEQUENCE [LARGE SCALE GENOMIC DNA]</scope>
    <source>
        <strain evidence="1 2">DSM 4568</strain>
    </source>
</reference>
<proteinExistence type="predicted"/>
<dbReference type="EMBL" id="ATDT01000003">
    <property type="protein sequence ID" value="EPF20851.1"/>
    <property type="molecule type" value="Genomic_DNA"/>
</dbReference>
<accession>S3J857</accession>
<protein>
    <submittedName>
        <fullName evidence="1">Uncharacterized protein</fullName>
    </submittedName>
</protein>
<sequence>MLEPQIANVQQPVVDQAKLRVFYRSLYAAAAVMAANNDVLNLKDVYRVLNNREAVQIGMDHQVGDITMYKQLARFEAGKAFRRDAAIGAADPEETGFLCLGESFEETRVFLNQHFGPKFIIADKGINIFHVRLTPVTREVR</sequence>
<dbReference type="STRING" id="566551.HMPREF0201_00586"/>